<organism evidence="1 2">
    <name type="scientific">Negadavirga shengliensis</name>
    <dbReference type="NCBI Taxonomy" id="1389218"/>
    <lineage>
        <taxon>Bacteria</taxon>
        <taxon>Pseudomonadati</taxon>
        <taxon>Bacteroidota</taxon>
        <taxon>Cytophagia</taxon>
        <taxon>Cytophagales</taxon>
        <taxon>Cyclobacteriaceae</taxon>
        <taxon>Negadavirga</taxon>
    </lineage>
</organism>
<proteinExistence type="predicted"/>
<dbReference type="Proteomes" id="UP001595818">
    <property type="component" value="Unassembled WGS sequence"/>
</dbReference>
<name>A0ABV9T8R8_9BACT</name>
<dbReference type="RefSeq" id="WP_377069324.1">
    <property type="nucleotide sequence ID" value="NZ_JBHSJJ010000025.1"/>
</dbReference>
<reference evidence="2" key="1">
    <citation type="journal article" date="2019" name="Int. J. Syst. Evol. Microbiol.">
        <title>The Global Catalogue of Microorganisms (GCM) 10K type strain sequencing project: providing services to taxonomists for standard genome sequencing and annotation.</title>
        <authorList>
            <consortium name="The Broad Institute Genomics Platform"/>
            <consortium name="The Broad Institute Genome Sequencing Center for Infectious Disease"/>
            <person name="Wu L."/>
            <person name="Ma J."/>
        </authorList>
    </citation>
    <scope>NUCLEOTIDE SEQUENCE [LARGE SCALE GENOMIC DNA]</scope>
    <source>
        <strain evidence="2">CGMCC 4.7466</strain>
    </source>
</reference>
<sequence length="306" mass="34639">MEFLLKLFFLFSIIPFLMAEKLQDKYDLRINTQVVDTLFTSNRPIGIIDNKEIDEASGLAASRVHPGILYAHNDSGGKPYVYMIDTSGSYVGKIKLEGVNNRDWEDIAVGPGPDRGSSYIYIGEIGDNYSRHDQIYVYRFKEPDLLESDLSIVPDKVALEYPDGPQDAETLLVDPWTGDLFILSKRDSSNALYRAAVDKLEHEKVLLEKVMNLPITLSTGGDISGDGKQILIKNYWVIYYWERNEGESVVQALKRTPVLLPYNPEPQGEAIAFSADGQGYFTLSEKRLRVEPVLYRYDRLVPVSQN</sequence>
<dbReference type="SUPFAM" id="SSF50956">
    <property type="entry name" value="Thermostable phytase (3-phytase)"/>
    <property type="match status" value="1"/>
</dbReference>
<dbReference type="EMBL" id="JBHSJJ010000025">
    <property type="protein sequence ID" value="MFC4874962.1"/>
    <property type="molecule type" value="Genomic_DNA"/>
</dbReference>
<accession>A0ABV9T8R8</accession>
<keyword evidence="2" id="KW-1185">Reference proteome</keyword>
<comment type="caution">
    <text evidence="1">The sequence shown here is derived from an EMBL/GenBank/DDBJ whole genome shotgun (WGS) entry which is preliminary data.</text>
</comment>
<protein>
    <submittedName>
        <fullName evidence="1">Uncharacterized protein</fullName>
    </submittedName>
</protein>
<gene>
    <name evidence="1" type="ORF">ACFPFU_24880</name>
</gene>
<evidence type="ECO:0000313" key="1">
    <source>
        <dbReference type="EMBL" id="MFC4874962.1"/>
    </source>
</evidence>
<evidence type="ECO:0000313" key="2">
    <source>
        <dbReference type="Proteomes" id="UP001595818"/>
    </source>
</evidence>